<protein>
    <submittedName>
        <fullName evidence="2">Uncharacterized protein</fullName>
    </submittedName>
</protein>
<keyword evidence="1" id="KW-0812">Transmembrane</keyword>
<keyword evidence="1" id="KW-1133">Transmembrane helix</keyword>
<evidence type="ECO:0000313" key="3">
    <source>
        <dbReference type="EMBL" id="MCA6076695.1"/>
    </source>
</evidence>
<evidence type="ECO:0000313" key="4">
    <source>
        <dbReference type="EMBL" id="MCA6077823.1"/>
    </source>
</evidence>
<gene>
    <name evidence="2" type="ORF">LDX50_11615</name>
    <name evidence="3" type="ORF">LDX50_17585</name>
    <name evidence="4" type="ORF">LDX50_23305</name>
</gene>
<keyword evidence="1" id="KW-0472">Membrane</keyword>
<sequence>MSDLKLLWETAKERHGTEDIISREIVHEAIKRKSGGVMDKLRKSVLYKMWFSVFSFALLIPFIILSDDFAVIILLTVVELAMLAGVFFFYKEHKELKKDIDITANPRDVMTRFSARIRRVIHYEEMIGLTMYPLSASAGFIIGVNADPDIDPFFNEWHEWVIFFVVIAILTPLCHWLTKWMNRITFKKLLNRLEENIQQLDTST</sequence>
<name>A0A9X1HR91_9BACT</name>
<feature type="transmembrane region" description="Helical" evidence="1">
    <location>
        <begin position="45"/>
        <end position="64"/>
    </location>
</feature>
<dbReference type="EMBL" id="JAIXNE010000004">
    <property type="protein sequence ID" value="MCA6077823.1"/>
    <property type="molecule type" value="Genomic_DNA"/>
</dbReference>
<dbReference type="EMBL" id="JAIXNE010000003">
    <property type="protein sequence ID" value="MCA6076695.1"/>
    <property type="molecule type" value="Genomic_DNA"/>
</dbReference>
<feature type="transmembrane region" description="Helical" evidence="1">
    <location>
        <begin position="126"/>
        <end position="145"/>
    </location>
</feature>
<evidence type="ECO:0000313" key="5">
    <source>
        <dbReference type="Proteomes" id="UP001139409"/>
    </source>
</evidence>
<evidence type="ECO:0000256" key="1">
    <source>
        <dbReference type="SAM" id="Phobius"/>
    </source>
</evidence>
<feature type="transmembrane region" description="Helical" evidence="1">
    <location>
        <begin position="70"/>
        <end position="90"/>
    </location>
</feature>
<dbReference type="AlphaFoldDB" id="A0A9X1HR91"/>
<dbReference type="Proteomes" id="UP001139409">
    <property type="component" value="Unassembled WGS sequence"/>
</dbReference>
<feature type="transmembrane region" description="Helical" evidence="1">
    <location>
        <begin position="157"/>
        <end position="178"/>
    </location>
</feature>
<evidence type="ECO:0000313" key="2">
    <source>
        <dbReference type="EMBL" id="MCA6075518.1"/>
    </source>
</evidence>
<organism evidence="2 5">
    <name type="scientific">Fulvivirga sedimenti</name>
    <dbReference type="NCBI Taxonomy" id="2879465"/>
    <lineage>
        <taxon>Bacteria</taxon>
        <taxon>Pseudomonadati</taxon>
        <taxon>Bacteroidota</taxon>
        <taxon>Cytophagia</taxon>
        <taxon>Cytophagales</taxon>
        <taxon>Fulvivirgaceae</taxon>
        <taxon>Fulvivirga</taxon>
    </lineage>
</organism>
<keyword evidence="5" id="KW-1185">Reference proteome</keyword>
<reference evidence="2" key="1">
    <citation type="submission" date="2021-09" db="EMBL/GenBank/DDBJ databases">
        <title>Fulvivirga sp. isolated from coastal sediment.</title>
        <authorList>
            <person name="Yu H."/>
        </authorList>
    </citation>
    <scope>NUCLEOTIDE SEQUENCE</scope>
    <source>
        <strain evidence="2">1062</strain>
    </source>
</reference>
<accession>A0A9X1HR91</accession>
<comment type="caution">
    <text evidence="2">The sequence shown here is derived from an EMBL/GenBank/DDBJ whole genome shotgun (WGS) entry which is preliminary data.</text>
</comment>
<dbReference type="EMBL" id="JAIXNE010000002">
    <property type="protein sequence ID" value="MCA6075518.1"/>
    <property type="molecule type" value="Genomic_DNA"/>
</dbReference>
<dbReference type="RefSeq" id="WP_225698618.1">
    <property type="nucleotide sequence ID" value="NZ_JAIXNE010000002.1"/>
</dbReference>
<proteinExistence type="predicted"/>